<evidence type="ECO:0000313" key="12">
    <source>
        <dbReference type="Proteomes" id="UP000053268"/>
    </source>
</evidence>
<dbReference type="InterPro" id="IPR001054">
    <property type="entry name" value="A/G_cyclase"/>
</dbReference>
<dbReference type="GO" id="GO:0001653">
    <property type="term" value="F:peptide receptor activity"/>
    <property type="evidence" value="ECO:0007669"/>
    <property type="project" value="TreeGrafter"/>
</dbReference>
<dbReference type="GO" id="GO:0035556">
    <property type="term" value="P:intracellular signal transduction"/>
    <property type="evidence" value="ECO:0007669"/>
    <property type="project" value="InterPro"/>
</dbReference>
<proteinExistence type="inferred from homology"/>
<dbReference type="SUPFAM" id="SSF55073">
    <property type="entry name" value="Nucleotide cyclase"/>
    <property type="match status" value="2"/>
</dbReference>
<feature type="region of interest" description="Disordered" evidence="9">
    <location>
        <begin position="50"/>
        <end position="80"/>
    </location>
</feature>
<evidence type="ECO:0000256" key="3">
    <source>
        <dbReference type="ARBA" id="ARBA00022741"/>
    </source>
</evidence>
<keyword evidence="11" id="KW-0675">Receptor</keyword>
<evidence type="ECO:0000256" key="1">
    <source>
        <dbReference type="ARBA" id="ARBA00004370"/>
    </source>
</evidence>
<accession>A0A194QJ75</accession>
<protein>
    <submittedName>
        <fullName evidence="11">Atrial natriuretic peptide receptor 2</fullName>
    </submittedName>
</protein>
<dbReference type="SMART" id="SM00044">
    <property type="entry name" value="CYCc"/>
    <property type="match status" value="1"/>
</dbReference>
<dbReference type="InterPro" id="IPR050401">
    <property type="entry name" value="Cyclic_nucleotide_synthase"/>
</dbReference>
<evidence type="ECO:0000256" key="4">
    <source>
        <dbReference type="ARBA" id="ARBA00022989"/>
    </source>
</evidence>
<name>A0A194QJ75_PAPXU</name>
<dbReference type="GO" id="GO:0000166">
    <property type="term" value="F:nucleotide binding"/>
    <property type="evidence" value="ECO:0007669"/>
    <property type="project" value="UniProtKB-KW"/>
</dbReference>
<keyword evidence="7 8" id="KW-0456">Lyase</keyword>
<feature type="compositionally biased region" description="Basic and acidic residues" evidence="9">
    <location>
        <begin position="428"/>
        <end position="444"/>
    </location>
</feature>
<feature type="compositionally biased region" description="Polar residues" evidence="9">
    <location>
        <begin position="53"/>
        <end position="67"/>
    </location>
</feature>
<comment type="subcellular location">
    <subcellularLocation>
        <location evidence="1">Membrane</location>
    </subcellularLocation>
</comment>
<dbReference type="Gene3D" id="3.30.70.1230">
    <property type="entry name" value="Nucleotide cyclase"/>
    <property type="match status" value="2"/>
</dbReference>
<evidence type="ECO:0000256" key="7">
    <source>
        <dbReference type="ARBA" id="ARBA00023239"/>
    </source>
</evidence>
<organism evidence="11 12">
    <name type="scientific">Papilio xuthus</name>
    <name type="common">Asian swallowtail butterfly</name>
    <dbReference type="NCBI Taxonomy" id="66420"/>
    <lineage>
        <taxon>Eukaryota</taxon>
        <taxon>Metazoa</taxon>
        <taxon>Ecdysozoa</taxon>
        <taxon>Arthropoda</taxon>
        <taxon>Hexapoda</taxon>
        <taxon>Insecta</taxon>
        <taxon>Pterygota</taxon>
        <taxon>Neoptera</taxon>
        <taxon>Endopterygota</taxon>
        <taxon>Lepidoptera</taxon>
        <taxon>Glossata</taxon>
        <taxon>Ditrysia</taxon>
        <taxon>Papilionoidea</taxon>
        <taxon>Papilionidae</taxon>
        <taxon>Papilioninae</taxon>
        <taxon>Papilio</taxon>
    </lineage>
</organism>
<comment type="similarity">
    <text evidence="8">Belongs to the adenylyl cyclase class-4/guanylyl cyclase family.</text>
</comment>
<dbReference type="PROSITE" id="PS50125">
    <property type="entry name" value="GUANYLATE_CYCLASE_2"/>
    <property type="match status" value="1"/>
</dbReference>
<evidence type="ECO:0000256" key="8">
    <source>
        <dbReference type="RuleBase" id="RU000405"/>
    </source>
</evidence>
<evidence type="ECO:0000259" key="10">
    <source>
        <dbReference type="PROSITE" id="PS50125"/>
    </source>
</evidence>
<dbReference type="PANTHER" id="PTHR11920">
    <property type="entry name" value="GUANYLYL CYCLASE"/>
    <property type="match status" value="1"/>
</dbReference>
<dbReference type="CDD" id="cd07302">
    <property type="entry name" value="CHD"/>
    <property type="match status" value="1"/>
</dbReference>
<reference evidence="11 12" key="1">
    <citation type="journal article" date="2015" name="Nat. Commun.">
        <title>Outbred genome sequencing and CRISPR/Cas9 gene editing in butterflies.</title>
        <authorList>
            <person name="Li X."/>
            <person name="Fan D."/>
            <person name="Zhang W."/>
            <person name="Liu G."/>
            <person name="Zhang L."/>
            <person name="Zhao L."/>
            <person name="Fang X."/>
            <person name="Chen L."/>
            <person name="Dong Y."/>
            <person name="Chen Y."/>
            <person name="Ding Y."/>
            <person name="Zhao R."/>
            <person name="Feng M."/>
            <person name="Zhu Y."/>
            <person name="Feng Y."/>
            <person name="Jiang X."/>
            <person name="Zhu D."/>
            <person name="Xiang H."/>
            <person name="Feng X."/>
            <person name="Li S."/>
            <person name="Wang J."/>
            <person name="Zhang G."/>
            <person name="Kronforst M.R."/>
            <person name="Wang W."/>
        </authorList>
    </citation>
    <scope>NUCLEOTIDE SEQUENCE [LARGE SCALE GENOMIC DNA]</scope>
    <source>
        <strain evidence="11">Ya'a_city_454_Px</strain>
        <tissue evidence="11">Whole body</tissue>
    </source>
</reference>
<dbReference type="STRING" id="66420.A0A194QJ75"/>
<sequence length="536" mass="59616">MSLVPPGGADSPSPRRAVSPLLEMRRPHCTLACDYCAAILEDKFKRNADMRNRGTSPLSASPRQSLTGEPPWTLPEDDRPDFSALKENIQKINKDCETSTRLDMLLTQVEQYANNLEALVEERTSDYLEEKRKCEELLYQLLPKSVASQLILGQPVMAETYDQVTIYFSDIIGFTKLSAESTPLEVVDLLNDLYTSFDSIIENFDVYKVETIGDAYMVVSGLPMRNGSRHAAEIARMSLALLRAVRVKTVETIGDAYMVVSGLPMRNGSRHAAEIARMSLALLRAVRVKTVPHRPGERLLLRIGMHTGPCVAGVVGLKMPRYCLFGDTVNTASRMESHGEALKIHVSPKTKEILDLYDCFELECRGEITMKGKGKMVTYWLIGEKPNESRDTEINCNQITQTNPSITFQGPDSPAAHSLTHSQSPERNGTKDTSKSTPEELVSERDRIKHEIATFVAKDLINNIDNAVKEFRKSQSATFNPSNAIKNICNGNEKGLITPTYDKELVISKGKVRDVVNRFNSGVNADTSNKSKTKLV</sequence>
<dbReference type="AlphaFoldDB" id="A0A194QJ75"/>
<keyword evidence="3" id="KW-0547">Nucleotide-binding</keyword>
<dbReference type="InterPro" id="IPR018297">
    <property type="entry name" value="A/G_cyclase_CS"/>
</dbReference>
<gene>
    <name evidence="11" type="ORF">RR46_03572</name>
</gene>
<keyword evidence="4" id="KW-1133">Transmembrane helix</keyword>
<evidence type="ECO:0000256" key="2">
    <source>
        <dbReference type="ARBA" id="ARBA00022692"/>
    </source>
</evidence>
<evidence type="ECO:0000313" key="11">
    <source>
        <dbReference type="EMBL" id="KPJ03506.1"/>
    </source>
</evidence>
<feature type="domain" description="Guanylate cyclase" evidence="10">
    <location>
        <begin position="165"/>
        <end position="336"/>
    </location>
</feature>
<dbReference type="GO" id="GO:0007168">
    <property type="term" value="P:receptor guanylyl cyclase signaling pathway"/>
    <property type="evidence" value="ECO:0007669"/>
    <property type="project" value="TreeGrafter"/>
</dbReference>
<keyword evidence="5" id="KW-0472">Membrane</keyword>
<evidence type="ECO:0000256" key="6">
    <source>
        <dbReference type="ARBA" id="ARBA00023180"/>
    </source>
</evidence>
<dbReference type="PROSITE" id="PS00452">
    <property type="entry name" value="GUANYLATE_CYCLASE_1"/>
    <property type="match status" value="1"/>
</dbReference>
<dbReference type="PANTHER" id="PTHR11920:SF494">
    <property type="entry name" value="ATRIAL NATRIURETIC PEPTIDE RECEPTOR 2"/>
    <property type="match status" value="1"/>
</dbReference>
<dbReference type="Pfam" id="PF00211">
    <property type="entry name" value="Guanylate_cyc"/>
    <property type="match status" value="1"/>
</dbReference>
<dbReference type="GO" id="GO:0005886">
    <property type="term" value="C:plasma membrane"/>
    <property type="evidence" value="ECO:0007669"/>
    <property type="project" value="TreeGrafter"/>
</dbReference>
<keyword evidence="12" id="KW-1185">Reference proteome</keyword>
<keyword evidence="6" id="KW-0325">Glycoprotein</keyword>
<dbReference type="FunFam" id="3.30.70.1230:FF:000030">
    <property type="entry name" value="Si:ch211-215j19.12"/>
    <property type="match status" value="1"/>
</dbReference>
<evidence type="ECO:0000256" key="9">
    <source>
        <dbReference type="SAM" id="MobiDB-lite"/>
    </source>
</evidence>
<dbReference type="EMBL" id="KQ459167">
    <property type="protein sequence ID" value="KPJ03506.1"/>
    <property type="molecule type" value="Genomic_DNA"/>
</dbReference>
<dbReference type="GO" id="GO:0004383">
    <property type="term" value="F:guanylate cyclase activity"/>
    <property type="evidence" value="ECO:0007669"/>
    <property type="project" value="TreeGrafter"/>
</dbReference>
<feature type="region of interest" description="Disordered" evidence="9">
    <location>
        <begin position="402"/>
        <end position="444"/>
    </location>
</feature>
<keyword evidence="2" id="KW-0812">Transmembrane</keyword>
<evidence type="ECO:0000256" key="5">
    <source>
        <dbReference type="ARBA" id="ARBA00023136"/>
    </source>
</evidence>
<dbReference type="Gene3D" id="6.10.250.780">
    <property type="match status" value="1"/>
</dbReference>
<dbReference type="InterPro" id="IPR029787">
    <property type="entry name" value="Nucleotide_cyclase"/>
</dbReference>
<dbReference type="Proteomes" id="UP000053268">
    <property type="component" value="Unassembled WGS sequence"/>
</dbReference>
<dbReference type="GO" id="GO:0004016">
    <property type="term" value="F:adenylate cyclase activity"/>
    <property type="evidence" value="ECO:0007669"/>
    <property type="project" value="TreeGrafter"/>
</dbReference>